<evidence type="ECO:0000313" key="2">
    <source>
        <dbReference type="Proteomes" id="UP001165065"/>
    </source>
</evidence>
<sequence>MKLHSESPAQVAKNPLILMRFTPFIVGSTAAFVPFSYRSHSVLSTLRAAPSFNIDFTEGIEPGESKVDLPDVKLPSFPSDVELPSLPTDVKLPSLPTDLKLPSLPSDVKLPSFPSDVKLPSLPSDVKLPSLPSDLALPEVSLPPLPTLPTLPSLDVESLNLSPEATSFLVNFPSYTQPAIDYLSQIPNLFNVATFGPQLFWLLMIVPKVDQSPVAKAIMRPYTVPLLFSLVHLGIVSLSITAEGGTAPIAEFAGVFDPAGEPQKAMVGMMTYPNFVTEEWSHVLTWDLWVGRWIWLDGMKRGVFTPHSVLLCNLIGPPGLLLHIATGIVQGKGFPNDDAIGEEVESKVRMDEITVSSATKFMS</sequence>
<evidence type="ECO:0000313" key="1">
    <source>
        <dbReference type="EMBL" id="GMI46935.1"/>
    </source>
</evidence>
<gene>
    <name evidence="1" type="ORF">TrCOL_g8446</name>
</gene>
<dbReference type="AlphaFoldDB" id="A0A9W7GN23"/>
<organism evidence="1 2">
    <name type="scientific">Triparma columacea</name>
    <dbReference type="NCBI Taxonomy" id="722753"/>
    <lineage>
        <taxon>Eukaryota</taxon>
        <taxon>Sar</taxon>
        <taxon>Stramenopiles</taxon>
        <taxon>Ochrophyta</taxon>
        <taxon>Bolidophyceae</taxon>
        <taxon>Parmales</taxon>
        <taxon>Triparmaceae</taxon>
        <taxon>Triparma</taxon>
    </lineage>
</organism>
<dbReference type="PANTHER" id="PTHR34543:SF1">
    <property type="entry name" value="PROTEIN ABA DEFICIENT 4, CHLOROPLASTIC"/>
    <property type="match status" value="1"/>
</dbReference>
<dbReference type="InterPro" id="IPR025461">
    <property type="entry name" value="ABA4-like"/>
</dbReference>
<dbReference type="Proteomes" id="UP001165065">
    <property type="component" value="Unassembled WGS sequence"/>
</dbReference>
<name>A0A9W7GN23_9STRA</name>
<reference evidence="2" key="1">
    <citation type="journal article" date="2023" name="Commun. Biol.">
        <title>Genome analysis of Parmales, the sister group of diatoms, reveals the evolutionary specialization of diatoms from phago-mixotrophs to photoautotrophs.</title>
        <authorList>
            <person name="Ban H."/>
            <person name="Sato S."/>
            <person name="Yoshikawa S."/>
            <person name="Yamada K."/>
            <person name="Nakamura Y."/>
            <person name="Ichinomiya M."/>
            <person name="Sato N."/>
            <person name="Blanc-Mathieu R."/>
            <person name="Endo H."/>
            <person name="Kuwata A."/>
            <person name="Ogata H."/>
        </authorList>
    </citation>
    <scope>NUCLEOTIDE SEQUENCE [LARGE SCALE GENOMIC DNA]</scope>
</reference>
<protein>
    <submittedName>
        <fullName evidence="1">Uncharacterized protein</fullName>
    </submittedName>
</protein>
<dbReference type="PANTHER" id="PTHR34543">
    <property type="entry name" value="PROTEIN ABA DEFICIENT 4, CHLOROPLASTIC"/>
    <property type="match status" value="1"/>
</dbReference>
<comment type="caution">
    <text evidence="1">The sequence shown here is derived from an EMBL/GenBank/DDBJ whole genome shotgun (WGS) entry which is preliminary data.</text>
</comment>
<keyword evidence="2" id="KW-1185">Reference proteome</keyword>
<dbReference type="OrthoDB" id="196782at2759"/>
<dbReference type="Pfam" id="PF14108">
    <property type="entry name" value="ABA4-like"/>
    <property type="match status" value="1"/>
</dbReference>
<accession>A0A9W7GN23</accession>
<dbReference type="EMBL" id="BRYA01000320">
    <property type="protein sequence ID" value="GMI46935.1"/>
    <property type="molecule type" value="Genomic_DNA"/>
</dbReference>
<proteinExistence type="predicted"/>